<evidence type="ECO:0000313" key="1">
    <source>
        <dbReference type="EMBL" id="VYT86946.1"/>
    </source>
</evidence>
<sequence>MKLLRNKYRWLAILVALWTRGVGFVIGAPPETVDFKTTSFTPLPVVLTEEKDTLIFSDSPEYVNKSGVLAAGTVNGTGRVYFYHVNEMKEPQKIAIVLENTSKKNVEVTVHREIFAEPNREYFVVGSELSREDLDAPYVGTNRQWQPAAQRERSAKAAGVPVPTVTAKKDTIEQIADTATTDKSTVGTAVANTATANVVTANTSGAIEKMAVAGQRGDDEAVKVGDDVVGKQREQAVKAWRTEVRQQAQAEAKLKPTVLDTVTLAPGGKQAFFSKLDKIPIPQDDLFSGIFDFTSTGPVYVKVMMLPFETPALGGSLMAETLPMDEVALRGTYVGAQRRLTLMQPFDSSLGPVSVMVANDREDPFVEGVDELTPNAPSNASGTGSAAGVAGATGDISTATAVSGTAVTNRGNYGVSYEVTIPTMGNRDFALYINPLGGAYAGSFKVTYDGQSEIYNVPTGARLFLGNNTTEDSQYFNTYKAGKLLTIQFIPAGASNLPIQFLLVPQA</sequence>
<gene>
    <name evidence="1" type="ORF">VRLFYP33_00657</name>
</gene>
<dbReference type="AlphaFoldDB" id="A0A6N3AAU2"/>
<accession>A0A6N3AAU2</accession>
<dbReference type="EMBL" id="CACRUX010000022">
    <property type="protein sequence ID" value="VYT86946.1"/>
    <property type="molecule type" value="Genomic_DNA"/>
</dbReference>
<proteinExistence type="predicted"/>
<protein>
    <submittedName>
        <fullName evidence="1">Uncharacterized protein</fullName>
    </submittedName>
</protein>
<dbReference type="RefSeq" id="WP_021841315.1">
    <property type="nucleotide sequence ID" value="NZ_CACRUX010000022.1"/>
</dbReference>
<name>A0A6N3AAU2_9FIRM</name>
<organism evidence="1">
    <name type="scientific">Veillonella ratti</name>
    <dbReference type="NCBI Taxonomy" id="103892"/>
    <lineage>
        <taxon>Bacteria</taxon>
        <taxon>Bacillati</taxon>
        <taxon>Bacillota</taxon>
        <taxon>Negativicutes</taxon>
        <taxon>Veillonellales</taxon>
        <taxon>Veillonellaceae</taxon>
        <taxon>Veillonella</taxon>
    </lineage>
</organism>
<reference evidence="1" key="1">
    <citation type="submission" date="2019-11" db="EMBL/GenBank/DDBJ databases">
        <authorList>
            <person name="Feng L."/>
        </authorList>
    </citation>
    <scope>NUCLEOTIDE SEQUENCE</scope>
    <source>
        <strain evidence="1">VrattiLFYP33</strain>
    </source>
</reference>